<evidence type="ECO:0000313" key="2">
    <source>
        <dbReference type="EMBL" id="KPI86513.1"/>
    </source>
</evidence>
<protein>
    <submittedName>
        <fullName evidence="2">Uncharacterized protein</fullName>
    </submittedName>
</protein>
<gene>
    <name evidence="2" type="ORF">ABL78_4415</name>
</gene>
<reference evidence="2 3" key="1">
    <citation type="journal article" date="2015" name="PLoS Pathog.">
        <title>Leptomonas seymouri: Adaptations to the Dixenous Life Cycle Analyzed by Genome Sequencing, Transcriptome Profiling and Co-infection with Leishmania donovani.</title>
        <authorList>
            <person name="Kraeva N."/>
            <person name="Butenko A."/>
            <person name="Hlavacova J."/>
            <person name="Kostygov A."/>
            <person name="Myskova J."/>
            <person name="Grybchuk D."/>
            <person name="Lestinova T."/>
            <person name="Votypka J."/>
            <person name="Volf P."/>
            <person name="Opperdoes F."/>
            <person name="Flegontov P."/>
            <person name="Lukes J."/>
            <person name="Yurchenko V."/>
        </authorList>
    </citation>
    <scope>NUCLEOTIDE SEQUENCE [LARGE SCALE GENOMIC DNA]</scope>
    <source>
        <strain evidence="2 3">ATCC 30220</strain>
    </source>
</reference>
<evidence type="ECO:0000256" key="1">
    <source>
        <dbReference type="SAM" id="MobiDB-lite"/>
    </source>
</evidence>
<dbReference type="AlphaFoldDB" id="A0A0N1IKR2"/>
<accession>A0A0N1IKR2</accession>
<name>A0A0N1IKR2_LEPSE</name>
<dbReference type="VEuPathDB" id="TriTrypDB:Lsey_0127_0080"/>
<feature type="compositionally biased region" description="Low complexity" evidence="1">
    <location>
        <begin position="44"/>
        <end position="57"/>
    </location>
</feature>
<feature type="region of interest" description="Disordered" evidence="1">
    <location>
        <begin position="35"/>
        <end position="59"/>
    </location>
</feature>
<comment type="caution">
    <text evidence="2">The sequence shown here is derived from an EMBL/GenBank/DDBJ whole genome shotgun (WGS) entry which is preliminary data.</text>
</comment>
<sequence length="188" mass="20671">MIKIPDILRSLGLCVTDEQIDQICCMVSQVAPPSGSQTEVAGGEAEAPESPESPESFAETEKVRQVLSEMLHTGVLAYDSQVLSHPDPGFPVRASSVVYKVVERDIASCFESIWDATGRKSVTQNDGTRLRCFTVDELETVMAEVQRDISSVEPLTAKELDKLYFFVKGESSDVIGEDTFLRCFAEVE</sequence>
<organism evidence="2 3">
    <name type="scientific">Leptomonas seymouri</name>
    <dbReference type="NCBI Taxonomy" id="5684"/>
    <lineage>
        <taxon>Eukaryota</taxon>
        <taxon>Discoba</taxon>
        <taxon>Euglenozoa</taxon>
        <taxon>Kinetoplastea</taxon>
        <taxon>Metakinetoplastina</taxon>
        <taxon>Trypanosomatida</taxon>
        <taxon>Trypanosomatidae</taxon>
        <taxon>Leishmaniinae</taxon>
        <taxon>Leptomonas</taxon>
    </lineage>
</organism>
<dbReference type="Proteomes" id="UP000038009">
    <property type="component" value="Unassembled WGS sequence"/>
</dbReference>
<keyword evidence="3" id="KW-1185">Reference proteome</keyword>
<evidence type="ECO:0000313" key="3">
    <source>
        <dbReference type="Proteomes" id="UP000038009"/>
    </source>
</evidence>
<proteinExistence type="predicted"/>
<dbReference type="OMA" id="EVTGKQM"/>
<dbReference type="OrthoDB" id="262579at2759"/>
<dbReference type="EMBL" id="LJSK01000127">
    <property type="protein sequence ID" value="KPI86513.1"/>
    <property type="molecule type" value="Genomic_DNA"/>
</dbReference>